<evidence type="ECO:0000256" key="1">
    <source>
        <dbReference type="SAM" id="MobiDB-lite"/>
    </source>
</evidence>
<evidence type="ECO:0000313" key="4">
    <source>
        <dbReference type="EMBL" id="CAA9245958.1"/>
    </source>
</evidence>
<feature type="signal peptide" evidence="2">
    <location>
        <begin position="1"/>
        <end position="26"/>
    </location>
</feature>
<dbReference type="GO" id="GO:0016810">
    <property type="term" value="F:hydrolase activity, acting on carbon-nitrogen (but not peptide) bonds"/>
    <property type="evidence" value="ECO:0007669"/>
    <property type="project" value="InterPro"/>
</dbReference>
<keyword evidence="2" id="KW-0732">Signal</keyword>
<dbReference type="PANTHER" id="PTHR43135">
    <property type="entry name" value="ALPHA-D-RIBOSE 1-METHYLPHOSPHONATE 5-TRIPHOSPHATE DIPHOSPHATASE"/>
    <property type="match status" value="1"/>
</dbReference>
<feature type="compositionally biased region" description="Basic and acidic residues" evidence="1">
    <location>
        <begin position="998"/>
        <end position="1021"/>
    </location>
</feature>
<dbReference type="Gene3D" id="3.20.20.140">
    <property type="entry name" value="Metal-dependent hydrolases"/>
    <property type="match status" value="2"/>
</dbReference>
<evidence type="ECO:0000259" key="3">
    <source>
        <dbReference type="Pfam" id="PF01979"/>
    </source>
</evidence>
<organism evidence="4">
    <name type="scientific">uncultured Chthoniobacterales bacterium</name>
    <dbReference type="NCBI Taxonomy" id="1836801"/>
    <lineage>
        <taxon>Bacteria</taxon>
        <taxon>Pseudomonadati</taxon>
        <taxon>Verrucomicrobiota</taxon>
        <taxon>Spartobacteria</taxon>
        <taxon>Chthoniobacterales</taxon>
        <taxon>environmental samples</taxon>
    </lineage>
</organism>
<name>A0A6J4I9N1_9BACT</name>
<dbReference type="PANTHER" id="PTHR43135:SF3">
    <property type="entry name" value="ALPHA-D-RIBOSE 1-METHYLPHOSPHONATE 5-TRIPHOSPHATE DIPHOSPHATASE"/>
    <property type="match status" value="1"/>
</dbReference>
<reference evidence="4" key="1">
    <citation type="submission" date="2020-02" db="EMBL/GenBank/DDBJ databases">
        <authorList>
            <person name="Meier V. D."/>
        </authorList>
    </citation>
    <scope>NUCLEOTIDE SEQUENCE</scope>
    <source>
        <strain evidence="4">AVDCRST_MAG42</strain>
    </source>
</reference>
<dbReference type="CDD" id="cd01309">
    <property type="entry name" value="Met_dep_hydrolase_C"/>
    <property type="match status" value="1"/>
</dbReference>
<dbReference type="SUPFAM" id="SSF51338">
    <property type="entry name" value="Composite domain of metallo-dependent hydrolases"/>
    <property type="match status" value="2"/>
</dbReference>
<keyword evidence="4" id="KW-0378">Hydrolase</keyword>
<dbReference type="Pfam" id="PF01979">
    <property type="entry name" value="Amidohydro_1"/>
    <property type="match status" value="2"/>
</dbReference>
<dbReference type="AlphaFoldDB" id="A0A6J4I9N1"/>
<dbReference type="SUPFAM" id="SSF51556">
    <property type="entry name" value="Metallo-dependent hydrolases"/>
    <property type="match status" value="2"/>
</dbReference>
<feature type="domain" description="Amidohydrolase-related" evidence="3">
    <location>
        <begin position="364"/>
        <end position="453"/>
    </location>
</feature>
<dbReference type="InterPro" id="IPR032466">
    <property type="entry name" value="Metal_Hydrolase"/>
</dbReference>
<proteinExistence type="predicted"/>
<dbReference type="EMBL" id="CADCTA010000072">
    <property type="protein sequence ID" value="CAA9245958.1"/>
    <property type="molecule type" value="Genomic_DNA"/>
</dbReference>
<protein>
    <submittedName>
        <fullName evidence="4">Secreted enzyme, contains two amidohydrolase related domains</fullName>
    </submittedName>
</protein>
<gene>
    <name evidence="4" type="ORF">AVDCRST_MAG42-1966</name>
</gene>
<dbReference type="InterPro" id="IPR051781">
    <property type="entry name" value="Metallo-dep_Hydrolase"/>
</dbReference>
<sequence>MRFPSPSVARRTFVALLAGCALSASAQITTAPKHGIRENDPRLHALTNARVVTAPGKVIEKGAVVIRDGVIVDVGPSVKIPPDARVWDLTGKTIYAGFIDSYSRIGLPDTLKPEPLRSDVDQDNPEAKPKDVPREAVKGMHAWNPRVTPERNAADYLKVDKKAAGKLRDLGFTSALVVPGRGIFRGSSALINLQDADINRMVVSPSVAQHIALDFDRSDDGGYPNSLMGAIALVRQNFLDAGWYQAAQDAYAKKPATTERPEANASLAALAEHARRKQPAVFEAEDELDLLRVLKIADEFKLRPLLLGNGYEYRVRKALAEKKAPVILPLEFPKVPEIERPEQAVEYQLDELQHWDRAPSNPARLAEAGIPIAFTTEKLEKADKEFWSRIRLVVRRGLNKDAALAALTTTPAEMFGAADRMGTVAPGRVANLVIASGDLFSEEAKVLTTWVDGFYYDSDLADDHDLRGTWEVTVDGKTLPLIAEGEPDKLDAKLGGEKVGFSATADAVLLVAPARLLGGGEGGVRLSGRLAGDTVSGTGDAPAGATVRWSARRTAPHVAKKPDDKPTPGDRPLDFPETYPAGAFGRVAPPELPRAVLVQGATVWTSAAQGTLQNADVLVTDGKISAVGPGLKAPAGASVIDAKGAHVTPGIIDCHSHTAISKGVNESSHAVTCEVRIADVIDATDIDLYRQLGGGVTAANILHGSANPIGGQNQVIKFRWGGLPEELKLTEAAPGVKFALGENVKQSNRGHRSTRYPQTRMGVEQLIRDRFRAAQEYDAAMKKKDGLPPRRDLQLEALSEMLGNKRLIHCHSYRLDEIHSFLKVTGEFGVKPATLQHILEGYKVADEIAKAGVGASSFADWWAYKWEAFDAIPDNATIMHEQRVLTSINSDSADLARRLNTEAAKMTKYGGMSPDEALKLVTLYPAQQLRVDAKVGSLEPGKDADFVIWNGHPLSNYTRVNQTWIDGRKYFDRADDMEARKSFAAQREALVQKALAERVKELGKPKDDDSKKDTQGDKDAAPKPPGSVYDSGGDRDTCSEHEHAE</sequence>
<dbReference type="Gene3D" id="2.30.40.10">
    <property type="entry name" value="Urease, subunit C, domain 1"/>
    <property type="match status" value="1"/>
</dbReference>
<evidence type="ECO:0000256" key="2">
    <source>
        <dbReference type="SAM" id="SignalP"/>
    </source>
</evidence>
<feature type="region of interest" description="Disordered" evidence="1">
    <location>
        <begin position="113"/>
        <end position="133"/>
    </location>
</feature>
<feature type="chain" id="PRO_5026886087" evidence="2">
    <location>
        <begin position="27"/>
        <end position="1045"/>
    </location>
</feature>
<dbReference type="InterPro" id="IPR011059">
    <property type="entry name" value="Metal-dep_hydrolase_composite"/>
</dbReference>
<feature type="region of interest" description="Disordered" evidence="1">
    <location>
        <begin position="998"/>
        <end position="1045"/>
    </location>
</feature>
<feature type="domain" description="Amidohydrolase-related" evidence="3">
    <location>
        <begin position="886"/>
        <end position="967"/>
    </location>
</feature>
<accession>A0A6J4I9N1</accession>
<dbReference type="InterPro" id="IPR006680">
    <property type="entry name" value="Amidohydro-rel"/>
</dbReference>
<feature type="compositionally biased region" description="Basic and acidic residues" evidence="1">
    <location>
        <begin position="1032"/>
        <end position="1045"/>
    </location>
</feature>